<dbReference type="OrthoDB" id="437511at2759"/>
<evidence type="ECO:0000256" key="1">
    <source>
        <dbReference type="SAM" id="MobiDB-lite"/>
    </source>
</evidence>
<protein>
    <submittedName>
        <fullName evidence="2">Alternative protein TGM7</fullName>
    </submittedName>
</protein>
<feature type="compositionally biased region" description="Polar residues" evidence="1">
    <location>
        <begin position="33"/>
        <end position="48"/>
    </location>
</feature>
<feature type="region of interest" description="Disordered" evidence="1">
    <location>
        <begin position="1"/>
        <end position="57"/>
    </location>
</feature>
<evidence type="ECO:0000313" key="2">
    <source>
        <dbReference type="EMBL" id="CCO13832.1"/>
    </source>
</evidence>
<accession>L0R6R2</accession>
<gene>
    <name evidence="2" type="primary">TGM7</name>
</gene>
<dbReference type="AlphaFoldDB" id="L0R6R2"/>
<name>L0R6R2_HUMAN</name>
<dbReference type="ChiTaRS" id="TGM7">
    <property type="organism name" value="human"/>
</dbReference>
<organism evidence="2">
    <name type="scientific">Homo sapiens</name>
    <name type="common">Human</name>
    <dbReference type="NCBI Taxonomy" id="9606"/>
    <lineage>
        <taxon>Eukaryota</taxon>
        <taxon>Metazoa</taxon>
        <taxon>Chordata</taxon>
        <taxon>Craniata</taxon>
        <taxon>Vertebrata</taxon>
        <taxon>Euteleostomi</taxon>
        <taxon>Mammalia</taxon>
        <taxon>Eutheria</taxon>
        <taxon>Euarchontoglires</taxon>
        <taxon>Primates</taxon>
        <taxon>Haplorrhini</taxon>
        <taxon>Catarrhini</taxon>
        <taxon>Hominidae</taxon>
        <taxon>Homo</taxon>
    </lineage>
</organism>
<reference evidence="2" key="1">
    <citation type="submission" date="2012-10" db="EMBL/GenBank/DDBJ databases">
        <title>Direct identification of alternative open reading frame translation products in human.</title>
        <authorList>
            <person name="Vanderperre B."/>
            <person name="Lucier J.-F."/>
            <person name="Motard J."/>
            <person name="Tremblay G."/>
            <person name="Vanderperre S."/>
            <person name="Wisztorski M."/>
            <person name="Salzet M."/>
            <person name="Boisvert F.-M."/>
            <person name="Roucou X."/>
        </authorList>
    </citation>
    <scope>NUCLEOTIDE SEQUENCE</scope>
</reference>
<proteinExistence type="predicted"/>
<sequence length="57" mass="6312">MKSFGSLGMARPRKSWPTTPVPSGRRSALRWWGQTSARASPAPTSTQKDPLRRELSS</sequence>
<dbReference type="EMBL" id="HF548121">
    <property type="protein sequence ID" value="CCO13832.1"/>
    <property type="molecule type" value="Genomic_DNA"/>
</dbReference>